<dbReference type="Gene3D" id="1.10.287.860">
    <property type="entry name" value="Nucleotidyltransferase"/>
    <property type="match status" value="1"/>
</dbReference>
<gene>
    <name evidence="1" type="ORF">DDQ68_09255</name>
</gene>
<dbReference type="PANTHER" id="PTHR41773:SF1">
    <property type="entry name" value="RELA_SPOT DOMAIN-CONTAINING PROTEIN"/>
    <property type="match status" value="1"/>
</dbReference>
<sequence length="257" mass="29319">MTKNRISPHFRPPPLSLHHVILLGQSRSVLTEYRPLEGLKAEIQTRSILQHAWAEIEHDLGYKSVVEVPQQIRRRFARIASLLELADEEFDGIKTELDSYRAEIPEAIRDNPEDVSLDLDSLQALIAVNPIIERIDNAIITITGAGARGSTGNVQTYLKRIEQLDMTTISEVTEALEKEEKLIIAFAKDWSKEKYPFLPAGISLFYLWLILFSLKEESTVIEEFEKVSFDEPSSKLAKELIIIAERIRRKLNKGNLN</sequence>
<protein>
    <submittedName>
        <fullName evidence="1">Uncharacterized protein</fullName>
    </submittedName>
</protein>
<dbReference type="OrthoDB" id="9801824at2"/>
<reference evidence="2" key="1">
    <citation type="submission" date="2018-04" db="EMBL/GenBank/DDBJ databases">
        <title>Complete genome of Antarctic heterotrophic bacterium Hymenobacter nivis.</title>
        <authorList>
            <person name="Terashima M."/>
        </authorList>
    </citation>
    <scope>NUCLEOTIDE SEQUENCE [LARGE SCALE GENOMIC DNA]</scope>
    <source>
        <strain evidence="2">NBRC 111535</strain>
    </source>
</reference>
<dbReference type="InterPro" id="IPR043519">
    <property type="entry name" value="NT_sf"/>
</dbReference>
<dbReference type="EMBL" id="CP029145">
    <property type="protein sequence ID" value="AWM35370.1"/>
    <property type="molecule type" value="Genomic_DNA"/>
</dbReference>
<name>A0A2Z3H2Y4_9BACT</name>
<dbReference type="KEGG" id="hnv:DDQ68_09255"/>
<proteinExistence type="predicted"/>
<evidence type="ECO:0000313" key="2">
    <source>
        <dbReference type="Proteomes" id="UP000245999"/>
    </source>
</evidence>
<dbReference type="SUPFAM" id="SSF81301">
    <property type="entry name" value="Nucleotidyltransferase"/>
    <property type="match status" value="1"/>
</dbReference>
<keyword evidence="2" id="KW-1185">Reference proteome</keyword>
<dbReference type="PANTHER" id="PTHR41773">
    <property type="entry name" value="GTP PYROPHOSPHATASE-RELATED"/>
    <property type="match status" value="1"/>
</dbReference>
<accession>A0A2Z3H2Y4</accession>
<organism evidence="1 2">
    <name type="scientific">Hymenobacter nivis</name>
    <dbReference type="NCBI Taxonomy" id="1850093"/>
    <lineage>
        <taxon>Bacteria</taxon>
        <taxon>Pseudomonadati</taxon>
        <taxon>Bacteroidota</taxon>
        <taxon>Cytophagia</taxon>
        <taxon>Cytophagales</taxon>
        <taxon>Hymenobacteraceae</taxon>
        <taxon>Hymenobacter</taxon>
    </lineage>
</organism>
<evidence type="ECO:0000313" key="1">
    <source>
        <dbReference type="EMBL" id="AWM35370.1"/>
    </source>
</evidence>
<dbReference type="AlphaFoldDB" id="A0A2Z3H2Y4"/>
<dbReference type="Proteomes" id="UP000245999">
    <property type="component" value="Chromosome"/>
</dbReference>